<keyword evidence="1" id="KW-0732">Signal</keyword>
<keyword evidence="4" id="KW-1185">Reference proteome</keyword>
<evidence type="ECO:0000256" key="1">
    <source>
        <dbReference type="SAM" id="SignalP"/>
    </source>
</evidence>
<dbReference type="EMBL" id="CAQQ02385843">
    <property type="status" value="NOT_ANNOTATED_CDS"/>
    <property type="molecule type" value="Genomic_DNA"/>
</dbReference>
<proteinExistence type="predicted"/>
<name>T1GX89_MEGSC</name>
<organism evidence="3 4">
    <name type="scientific">Megaselia scalaris</name>
    <name type="common">Humpbacked fly</name>
    <name type="synonym">Phora scalaris</name>
    <dbReference type="NCBI Taxonomy" id="36166"/>
    <lineage>
        <taxon>Eukaryota</taxon>
        <taxon>Metazoa</taxon>
        <taxon>Ecdysozoa</taxon>
        <taxon>Arthropoda</taxon>
        <taxon>Hexapoda</taxon>
        <taxon>Insecta</taxon>
        <taxon>Pterygota</taxon>
        <taxon>Neoptera</taxon>
        <taxon>Endopterygota</taxon>
        <taxon>Diptera</taxon>
        <taxon>Brachycera</taxon>
        <taxon>Muscomorpha</taxon>
        <taxon>Platypezoidea</taxon>
        <taxon>Phoridae</taxon>
        <taxon>Megaseliini</taxon>
        <taxon>Megaselia</taxon>
    </lineage>
</organism>
<evidence type="ECO:0000313" key="3">
    <source>
        <dbReference type="EnsemblMetazoa" id="MESCA008431-PA"/>
    </source>
</evidence>
<feature type="chain" id="PRO_5004588598" description="Inactive serine protease scarface clip-domain domain-containing protein" evidence="1">
    <location>
        <begin position="24"/>
        <end position="138"/>
    </location>
</feature>
<dbReference type="Pfam" id="PF18399">
    <property type="entry name" value="CLIP_SPH_Scar"/>
    <property type="match status" value="1"/>
</dbReference>
<reference evidence="3" key="2">
    <citation type="submission" date="2015-06" db="UniProtKB">
        <authorList>
            <consortium name="EnsemblMetazoa"/>
        </authorList>
    </citation>
    <scope>IDENTIFICATION</scope>
</reference>
<reference evidence="4" key="1">
    <citation type="submission" date="2013-02" db="EMBL/GenBank/DDBJ databases">
        <authorList>
            <person name="Hughes D."/>
        </authorList>
    </citation>
    <scope>NUCLEOTIDE SEQUENCE</scope>
    <source>
        <strain>Durham</strain>
        <strain evidence="4">NC isolate 2 -- Noor lab</strain>
    </source>
</reference>
<feature type="signal peptide" evidence="1">
    <location>
        <begin position="1"/>
        <end position="23"/>
    </location>
</feature>
<dbReference type="EnsemblMetazoa" id="MESCA008431-RA">
    <property type="protein sequence ID" value="MESCA008431-PA"/>
    <property type="gene ID" value="MESCA008431"/>
</dbReference>
<accession>T1GX89</accession>
<sequence length="138" mass="15695">MKVERLSAVILVIFCVAVASVRGIFEIRLPVGCPAAMNCTDIRFCGLDGFISKTPVDIPPERELYRMPLSDCRDPLINLEQGKCCRDPDYVDPWPSSTFRSIVTQRPKTGEDIISVPRVKRDCTYTTQRKYIVRDLKL</sequence>
<dbReference type="HOGENOM" id="CLU_1860229_0_0_1"/>
<evidence type="ECO:0000313" key="4">
    <source>
        <dbReference type="Proteomes" id="UP000015102"/>
    </source>
</evidence>
<dbReference type="STRING" id="36166.T1GX89"/>
<dbReference type="AlphaFoldDB" id="T1GX89"/>
<dbReference type="Proteomes" id="UP000015102">
    <property type="component" value="Unassembled WGS sequence"/>
</dbReference>
<dbReference type="InterPro" id="IPR040973">
    <property type="entry name" value="CLIP_SPH_Scar"/>
</dbReference>
<feature type="domain" description="Inactive serine protease scarface clip-domain" evidence="2">
    <location>
        <begin position="32"/>
        <end position="97"/>
    </location>
</feature>
<protein>
    <recommendedName>
        <fullName evidence="2">Inactive serine protease scarface clip-domain domain-containing protein</fullName>
    </recommendedName>
</protein>
<evidence type="ECO:0000259" key="2">
    <source>
        <dbReference type="Pfam" id="PF18399"/>
    </source>
</evidence>